<keyword evidence="4 5" id="KW-0472">Membrane</keyword>
<comment type="caution">
    <text evidence="6">The sequence shown here is derived from an EMBL/GenBank/DDBJ whole genome shotgun (WGS) entry which is preliminary data.</text>
</comment>
<keyword evidence="3 5" id="KW-1133">Transmembrane helix</keyword>
<accession>A0A537JES2</accession>
<dbReference type="AlphaFoldDB" id="A0A537JES2"/>
<organism evidence="6 7">
    <name type="scientific">Candidatus Segetimicrobium genomatis</name>
    <dbReference type="NCBI Taxonomy" id="2569760"/>
    <lineage>
        <taxon>Bacteria</taxon>
        <taxon>Bacillati</taxon>
        <taxon>Candidatus Sysuimicrobiota</taxon>
        <taxon>Candidatus Sysuimicrobiia</taxon>
        <taxon>Candidatus Sysuimicrobiales</taxon>
        <taxon>Candidatus Segetimicrobiaceae</taxon>
        <taxon>Candidatus Segetimicrobium</taxon>
    </lineage>
</organism>
<dbReference type="SUPFAM" id="SSF161098">
    <property type="entry name" value="MetI-like"/>
    <property type="match status" value="1"/>
</dbReference>
<evidence type="ECO:0000256" key="1">
    <source>
        <dbReference type="ARBA" id="ARBA00004141"/>
    </source>
</evidence>
<name>A0A537JES2_9BACT</name>
<dbReference type="Proteomes" id="UP000318093">
    <property type="component" value="Unassembled WGS sequence"/>
</dbReference>
<sequence>MSAAAPILIARRRPDLSPGVWTVAAAILLFMVVVPLAWILVASVHSDQDNRLTPANYVEAFTKSIYLQPIRNSLILAALSAAPTCRAAP</sequence>
<feature type="transmembrane region" description="Helical" evidence="5">
    <location>
        <begin position="20"/>
        <end position="41"/>
    </location>
</feature>
<evidence type="ECO:0000256" key="5">
    <source>
        <dbReference type="SAM" id="Phobius"/>
    </source>
</evidence>
<evidence type="ECO:0000256" key="2">
    <source>
        <dbReference type="ARBA" id="ARBA00022692"/>
    </source>
</evidence>
<dbReference type="Gene3D" id="1.10.3720.10">
    <property type="entry name" value="MetI-like"/>
    <property type="match status" value="1"/>
</dbReference>
<keyword evidence="2 5" id="KW-0812">Transmembrane</keyword>
<proteinExistence type="predicted"/>
<evidence type="ECO:0008006" key="8">
    <source>
        <dbReference type="Google" id="ProtNLM"/>
    </source>
</evidence>
<reference evidence="6 7" key="1">
    <citation type="journal article" date="2019" name="Nat. Microbiol.">
        <title>Mediterranean grassland soil C-N compound turnover is dependent on rainfall and depth, and is mediated by genomically divergent microorganisms.</title>
        <authorList>
            <person name="Diamond S."/>
            <person name="Andeer P.F."/>
            <person name="Li Z."/>
            <person name="Crits-Christoph A."/>
            <person name="Burstein D."/>
            <person name="Anantharaman K."/>
            <person name="Lane K.R."/>
            <person name="Thomas B.C."/>
            <person name="Pan C."/>
            <person name="Northen T.R."/>
            <person name="Banfield J.F."/>
        </authorList>
    </citation>
    <scope>NUCLEOTIDE SEQUENCE [LARGE SCALE GENOMIC DNA]</scope>
    <source>
        <strain evidence="6">NP_6</strain>
    </source>
</reference>
<dbReference type="GO" id="GO:0016020">
    <property type="term" value="C:membrane"/>
    <property type="evidence" value="ECO:0007669"/>
    <property type="project" value="UniProtKB-SubCell"/>
</dbReference>
<dbReference type="EMBL" id="VBAN01000182">
    <property type="protein sequence ID" value="TMI82023.1"/>
    <property type="molecule type" value="Genomic_DNA"/>
</dbReference>
<gene>
    <name evidence="6" type="ORF">E6H03_06215</name>
</gene>
<evidence type="ECO:0000256" key="3">
    <source>
        <dbReference type="ARBA" id="ARBA00022989"/>
    </source>
</evidence>
<evidence type="ECO:0000313" key="7">
    <source>
        <dbReference type="Proteomes" id="UP000318093"/>
    </source>
</evidence>
<comment type="subcellular location">
    <subcellularLocation>
        <location evidence="1">Membrane</location>
        <topology evidence="1">Multi-pass membrane protein</topology>
    </subcellularLocation>
</comment>
<protein>
    <recommendedName>
        <fullName evidence="8">Carbohydrate ABC transporter permease</fullName>
    </recommendedName>
</protein>
<dbReference type="InterPro" id="IPR035906">
    <property type="entry name" value="MetI-like_sf"/>
</dbReference>
<evidence type="ECO:0000256" key="4">
    <source>
        <dbReference type="ARBA" id="ARBA00023136"/>
    </source>
</evidence>
<evidence type="ECO:0000313" key="6">
    <source>
        <dbReference type="EMBL" id="TMI82023.1"/>
    </source>
</evidence>